<organism evidence="4 5">
    <name type="scientific">Rhodococcus zopfii</name>
    <dbReference type="NCBI Taxonomy" id="43772"/>
    <lineage>
        <taxon>Bacteria</taxon>
        <taxon>Bacillati</taxon>
        <taxon>Actinomycetota</taxon>
        <taxon>Actinomycetes</taxon>
        <taxon>Mycobacteriales</taxon>
        <taxon>Nocardiaceae</taxon>
        <taxon>Rhodococcus</taxon>
    </lineage>
</organism>
<reference evidence="4 5" key="1">
    <citation type="submission" date="2019-10" db="EMBL/GenBank/DDBJ databases">
        <title>Draft Genome Assembly of Rhodococcus zopfii DSM44189.</title>
        <authorList>
            <person name="Sutton J.M."/>
            <person name="Akob D.M."/>
            <person name="Bushman T.J."/>
        </authorList>
    </citation>
    <scope>NUCLEOTIDE SEQUENCE [LARGE SCALE GENOMIC DNA]</scope>
    <source>
        <strain evidence="4 5">DSM 44189</strain>
    </source>
</reference>
<evidence type="ECO:0000256" key="2">
    <source>
        <dbReference type="SAM" id="MobiDB-lite"/>
    </source>
</evidence>
<feature type="domain" description="Integrase SAM-like N-terminal" evidence="3">
    <location>
        <begin position="4"/>
        <end position="47"/>
    </location>
</feature>
<dbReference type="InterPro" id="IPR010998">
    <property type="entry name" value="Integrase_recombinase_N"/>
</dbReference>
<dbReference type="InterPro" id="IPR011010">
    <property type="entry name" value="DNA_brk_join_enz"/>
</dbReference>
<accession>A0ABU3WVT1</accession>
<feature type="compositionally biased region" description="Basic and acidic residues" evidence="2">
    <location>
        <begin position="63"/>
        <end position="82"/>
    </location>
</feature>
<dbReference type="SUPFAM" id="SSF56349">
    <property type="entry name" value="DNA breaking-rejoining enzymes"/>
    <property type="match status" value="1"/>
</dbReference>
<name>A0ABU3WVT1_9NOCA</name>
<evidence type="ECO:0000259" key="3">
    <source>
        <dbReference type="Pfam" id="PF14659"/>
    </source>
</evidence>
<evidence type="ECO:0000256" key="1">
    <source>
        <dbReference type="ARBA" id="ARBA00023125"/>
    </source>
</evidence>
<dbReference type="Proteomes" id="UP001275440">
    <property type="component" value="Unassembled WGS sequence"/>
</dbReference>
<keyword evidence="1" id="KW-0238">DNA-binding</keyword>
<keyword evidence="5" id="KW-1185">Reference proteome</keyword>
<feature type="region of interest" description="Disordered" evidence="2">
    <location>
        <begin position="48"/>
        <end position="127"/>
    </location>
</feature>
<dbReference type="EMBL" id="WBMO01000005">
    <property type="protein sequence ID" value="MDV2477847.1"/>
    <property type="molecule type" value="Genomic_DNA"/>
</dbReference>
<protein>
    <recommendedName>
        <fullName evidence="3">Integrase SAM-like N-terminal domain-containing protein</fullName>
    </recommendedName>
</protein>
<dbReference type="Pfam" id="PF14659">
    <property type="entry name" value="Phage_int_SAM_3"/>
    <property type="match status" value="1"/>
</dbReference>
<evidence type="ECO:0000313" key="4">
    <source>
        <dbReference type="EMBL" id="MDV2477847.1"/>
    </source>
</evidence>
<sequence>MASKVNLSESTRSRYRSALDVHILPAFKPTPLADLTRERLRRWVASMTEASSAATVRKKRRRPVTDSRPGRRGLEDRVEPCRRPRPATHRPRRTPIPDTAPSRHTRESGRTPRGAGLHARVLRPAVR</sequence>
<dbReference type="InterPro" id="IPR004107">
    <property type="entry name" value="Integrase_SAM-like_N"/>
</dbReference>
<proteinExistence type="predicted"/>
<gene>
    <name evidence="4" type="ORF">F8M49_25075</name>
</gene>
<comment type="caution">
    <text evidence="4">The sequence shown here is derived from an EMBL/GenBank/DDBJ whole genome shotgun (WGS) entry which is preliminary data.</text>
</comment>
<dbReference type="Gene3D" id="1.10.150.130">
    <property type="match status" value="1"/>
</dbReference>
<evidence type="ECO:0000313" key="5">
    <source>
        <dbReference type="Proteomes" id="UP001275440"/>
    </source>
</evidence>
<feature type="compositionally biased region" description="Basic residues" evidence="2">
    <location>
        <begin position="83"/>
        <end position="93"/>
    </location>
</feature>